<dbReference type="SUPFAM" id="SSF54523">
    <property type="entry name" value="Pili subunits"/>
    <property type="match status" value="1"/>
</dbReference>
<dbReference type="AlphaFoldDB" id="K6ZXQ3"/>
<dbReference type="STRING" id="1129793.GPLA_2630"/>
<keyword evidence="6 12" id="KW-0812">Transmembrane</keyword>
<dbReference type="InterPro" id="IPR012902">
    <property type="entry name" value="N_methyl_site"/>
</dbReference>
<evidence type="ECO:0000313" key="14">
    <source>
        <dbReference type="EMBL" id="GAC33528.1"/>
    </source>
</evidence>
<sequence>MKNVYLSELKKPFTQQGVTLIELMVSVSIVIVLAASVAPSLQATISQNAIAAQMNQISALAQFARGHAIDNQVETIMCASSDYQVCTNNWSQAKIVFVDSNADGQRNTNEPLLASLGIEKSSHSVQGPQFSLRFLANGGASNNADILFCGSEASAHRALMVSLQGRVKTSQDSDNNRIYEDRNGNALSCS</sequence>
<keyword evidence="3" id="KW-1003">Cell membrane</keyword>
<dbReference type="OrthoDB" id="6120962at2"/>
<keyword evidence="8 12" id="KW-0472">Membrane</keyword>
<dbReference type="Pfam" id="PF12019">
    <property type="entry name" value="GspH"/>
    <property type="match status" value="1"/>
</dbReference>
<evidence type="ECO:0000256" key="4">
    <source>
        <dbReference type="ARBA" id="ARBA00022481"/>
    </source>
</evidence>
<feature type="compositionally biased region" description="Basic and acidic residues" evidence="11">
    <location>
        <begin position="170"/>
        <end position="183"/>
    </location>
</feature>
<comment type="subcellular location">
    <subcellularLocation>
        <location evidence="1">Cell inner membrane</location>
        <topology evidence="1">Single-pass membrane protein</topology>
    </subcellularLocation>
</comment>
<dbReference type="RefSeq" id="WP_007105306.1">
    <property type="nucleotide sequence ID" value="NZ_BAER01000064.1"/>
</dbReference>
<protein>
    <recommendedName>
        <fullName evidence="2">Type II secretion system protein H</fullName>
    </recommendedName>
    <alternativeName>
        <fullName evidence="10">General secretion pathway protein H</fullName>
    </alternativeName>
</protein>
<evidence type="ECO:0000256" key="6">
    <source>
        <dbReference type="ARBA" id="ARBA00022692"/>
    </source>
</evidence>
<evidence type="ECO:0000256" key="5">
    <source>
        <dbReference type="ARBA" id="ARBA00022519"/>
    </source>
</evidence>
<dbReference type="InterPro" id="IPR022346">
    <property type="entry name" value="T2SS_GspH"/>
</dbReference>
<evidence type="ECO:0000256" key="9">
    <source>
        <dbReference type="ARBA" id="ARBA00025772"/>
    </source>
</evidence>
<reference evidence="15" key="1">
    <citation type="journal article" date="2014" name="Environ. Microbiol.">
        <title>Comparative genomics of the marine bacterial genus Glaciecola reveals the high degree of genomic diversity and genomic characteristic for cold adaptation.</title>
        <authorList>
            <person name="Qin Q.L."/>
            <person name="Xie B.B."/>
            <person name="Yu Y."/>
            <person name="Shu Y.L."/>
            <person name="Rong J.C."/>
            <person name="Zhang Y.J."/>
            <person name="Zhao D.L."/>
            <person name="Chen X.L."/>
            <person name="Zhang X.Y."/>
            <person name="Chen B."/>
            <person name="Zhou B.C."/>
            <person name="Zhang Y.Z."/>
        </authorList>
    </citation>
    <scope>NUCLEOTIDE SEQUENCE [LARGE SCALE GENOMIC DNA]</scope>
    <source>
        <strain evidence="15">LMG 21857</strain>
    </source>
</reference>
<keyword evidence="15" id="KW-1185">Reference proteome</keyword>
<dbReference type="InterPro" id="IPR000983">
    <property type="entry name" value="Bac_GSPG_pilin"/>
</dbReference>
<feature type="region of interest" description="Disordered" evidence="11">
    <location>
        <begin position="170"/>
        <end position="190"/>
    </location>
</feature>
<dbReference type="InterPro" id="IPR045584">
    <property type="entry name" value="Pilin-like"/>
</dbReference>
<evidence type="ECO:0000256" key="11">
    <source>
        <dbReference type="SAM" id="MobiDB-lite"/>
    </source>
</evidence>
<comment type="caution">
    <text evidence="14">The sequence shown here is derived from an EMBL/GenBank/DDBJ whole genome shotgun (WGS) entry which is preliminary data.</text>
</comment>
<feature type="transmembrane region" description="Helical" evidence="12">
    <location>
        <begin position="20"/>
        <end position="38"/>
    </location>
</feature>
<evidence type="ECO:0000256" key="3">
    <source>
        <dbReference type="ARBA" id="ARBA00022475"/>
    </source>
</evidence>
<dbReference type="EMBL" id="BAER01000064">
    <property type="protein sequence ID" value="GAC33528.1"/>
    <property type="molecule type" value="Genomic_DNA"/>
</dbReference>
<keyword evidence="5" id="KW-0997">Cell inner membrane</keyword>
<evidence type="ECO:0000256" key="10">
    <source>
        <dbReference type="ARBA" id="ARBA00030775"/>
    </source>
</evidence>
<accession>K6ZXQ3</accession>
<evidence type="ECO:0000256" key="12">
    <source>
        <dbReference type="SAM" id="Phobius"/>
    </source>
</evidence>
<feature type="domain" description="General secretion pathway GspH" evidence="13">
    <location>
        <begin position="54"/>
        <end position="165"/>
    </location>
</feature>
<evidence type="ECO:0000256" key="8">
    <source>
        <dbReference type="ARBA" id="ARBA00023136"/>
    </source>
</evidence>
<dbReference type="Gene3D" id="3.55.40.10">
    <property type="entry name" value="minor pseudopilin epsh domain"/>
    <property type="match status" value="1"/>
</dbReference>
<dbReference type="NCBIfam" id="TIGR02532">
    <property type="entry name" value="IV_pilin_GFxxxE"/>
    <property type="match status" value="1"/>
</dbReference>
<keyword evidence="7 12" id="KW-1133">Transmembrane helix</keyword>
<dbReference type="GO" id="GO:0005886">
    <property type="term" value="C:plasma membrane"/>
    <property type="evidence" value="ECO:0007669"/>
    <property type="project" value="UniProtKB-SubCell"/>
</dbReference>
<dbReference type="GO" id="GO:0015628">
    <property type="term" value="P:protein secretion by the type II secretion system"/>
    <property type="evidence" value="ECO:0007669"/>
    <property type="project" value="InterPro"/>
</dbReference>
<keyword evidence="4" id="KW-0488">Methylation</keyword>
<dbReference type="Pfam" id="PF07963">
    <property type="entry name" value="N_methyl"/>
    <property type="match status" value="1"/>
</dbReference>
<dbReference type="Proteomes" id="UP000006322">
    <property type="component" value="Unassembled WGS sequence"/>
</dbReference>
<name>K6ZXQ3_9ALTE</name>
<evidence type="ECO:0000256" key="7">
    <source>
        <dbReference type="ARBA" id="ARBA00022989"/>
    </source>
</evidence>
<gene>
    <name evidence="14" type="primary">fimT</name>
    <name evidence="14" type="ORF">GPLA_2630</name>
</gene>
<evidence type="ECO:0000259" key="13">
    <source>
        <dbReference type="Pfam" id="PF12019"/>
    </source>
</evidence>
<evidence type="ECO:0000256" key="2">
    <source>
        <dbReference type="ARBA" id="ARBA00021549"/>
    </source>
</evidence>
<evidence type="ECO:0000313" key="15">
    <source>
        <dbReference type="Proteomes" id="UP000006322"/>
    </source>
</evidence>
<comment type="similarity">
    <text evidence="9">Belongs to the GSP H family.</text>
</comment>
<evidence type="ECO:0000256" key="1">
    <source>
        <dbReference type="ARBA" id="ARBA00004377"/>
    </source>
</evidence>
<organism evidence="14 15">
    <name type="scientific">Paraglaciecola polaris LMG 21857</name>
    <dbReference type="NCBI Taxonomy" id="1129793"/>
    <lineage>
        <taxon>Bacteria</taxon>
        <taxon>Pseudomonadati</taxon>
        <taxon>Pseudomonadota</taxon>
        <taxon>Gammaproteobacteria</taxon>
        <taxon>Alteromonadales</taxon>
        <taxon>Alteromonadaceae</taxon>
        <taxon>Paraglaciecola</taxon>
    </lineage>
</organism>
<dbReference type="GO" id="GO:0015627">
    <property type="term" value="C:type II protein secretion system complex"/>
    <property type="evidence" value="ECO:0007669"/>
    <property type="project" value="InterPro"/>
</dbReference>
<proteinExistence type="inferred from homology"/>
<dbReference type="PROSITE" id="PS00409">
    <property type="entry name" value="PROKAR_NTER_METHYL"/>
    <property type="match status" value="1"/>
</dbReference>
<dbReference type="PRINTS" id="PR00813">
    <property type="entry name" value="BCTERIALGSPG"/>
</dbReference>